<proteinExistence type="predicted"/>
<evidence type="ECO:0000313" key="4">
    <source>
        <dbReference type="Proteomes" id="UP000187181"/>
    </source>
</evidence>
<name>A0A1R3WWA1_9BACT</name>
<feature type="signal peptide" evidence="1">
    <location>
        <begin position="1"/>
        <end position="22"/>
    </location>
</feature>
<sequence length="180" mass="20391">MKRAKDLRWRLLLLFVPLAFLAACDDDDDDDIDLPRLTAQEFVQRAAASDMFEIQTGNMALQKSTMQEVRDFAQEIVTDHTASSQELMTLAQQKNLQVPTTLPQDKQAIVSRLDGKTGVPFDKDFADVQEEAHEDAVELYEQAVEDLDDAELRAFAQKTLPALRMHLDHARELDDMTDAL</sequence>
<dbReference type="AlphaFoldDB" id="A0A1R3WWA1"/>
<reference evidence="4" key="1">
    <citation type="submission" date="2017-01" db="EMBL/GenBank/DDBJ databases">
        <authorList>
            <person name="Varghese N."/>
            <person name="Submissions S."/>
        </authorList>
    </citation>
    <scope>NUCLEOTIDE SEQUENCE [LARGE SCALE GENOMIC DNA]</scope>
    <source>
        <strain evidence="4">LP100</strain>
    </source>
</reference>
<gene>
    <name evidence="3" type="ORF">SAMN05444128_1120</name>
</gene>
<dbReference type="Gene3D" id="1.20.1260.10">
    <property type="match status" value="1"/>
</dbReference>
<dbReference type="STRING" id="1317125.SAMN05444128_1120"/>
<dbReference type="PROSITE" id="PS51257">
    <property type="entry name" value="PROKAR_LIPOPROTEIN"/>
    <property type="match status" value="1"/>
</dbReference>
<dbReference type="PANTHER" id="PTHR38593">
    <property type="entry name" value="BLR2558 PROTEIN"/>
    <property type="match status" value="1"/>
</dbReference>
<dbReference type="Proteomes" id="UP000187181">
    <property type="component" value="Unassembled WGS sequence"/>
</dbReference>
<dbReference type="InterPro" id="IPR012347">
    <property type="entry name" value="Ferritin-like"/>
</dbReference>
<evidence type="ECO:0000259" key="2">
    <source>
        <dbReference type="Pfam" id="PF13628"/>
    </source>
</evidence>
<dbReference type="EMBL" id="FTPP01000001">
    <property type="protein sequence ID" value="SIT82448.1"/>
    <property type="molecule type" value="Genomic_DNA"/>
</dbReference>
<feature type="domain" description="DUF4142" evidence="2">
    <location>
        <begin position="38"/>
        <end position="173"/>
    </location>
</feature>
<keyword evidence="1" id="KW-0732">Signal</keyword>
<organism evidence="3 4">
    <name type="scientific">Pontibacter indicus</name>
    <dbReference type="NCBI Taxonomy" id="1317125"/>
    <lineage>
        <taxon>Bacteria</taxon>
        <taxon>Pseudomonadati</taxon>
        <taxon>Bacteroidota</taxon>
        <taxon>Cytophagia</taxon>
        <taxon>Cytophagales</taxon>
        <taxon>Hymenobacteraceae</taxon>
        <taxon>Pontibacter</taxon>
    </lineage>
</organism>
<dbReference type="RefSeq" id="WP_076666464.1">
    <property type="nucleotide sequence ID" value="NZ_FTPP01000001.1"/>
</dbReference>
<keyword evidence="4" id="KW-1185">Reference proteome</keyword>
<evidence type="ECO:0000256" key="1">
    <source>
        <dbReference type="SAM" id="SignalP"/>
    </source>
</evidence>
<protein>
    <submittedName>
        <fullName evidence="3">Putative membrane protein</fullName>
    </submittedName>
</protein>
<dbReference type="Pfam" id="PF13628">
    <property type="entry name" value="DUF4142"/>
    <property type="match status" value="1"/>
</dbReference>
<accession>A0A1R3WWA1</accession>
<feature type="chain" id="PRO_5012142034" evidence="1">
    <location>
        <begin position="23"/>
        <end position="180"/>
    </location>
</feature>
<dbReference type="InterPro" id="IPR025419">
    <property type="entry name" value="DUF4142"/>
</dbReference>
<dbReference type="OrthoDB" id="883203at2"/>
<dbReference type="PANTHER" id="PTHR38593:SF1">
    <property type="entry name" value="BLR2558 PROTEIN"/>
    <property type="match status" value="1"/>
</dbReference>
<evidence type="ECO:0000313" key="3">
    <source>
        <dbReference type="EMBL" id="SIT82448.1"/>
    </source>
</evidence>